<feature type="transmembrane region" description="Helical" evidence="6">
    <location>
        <begin position="111"/>
        <end position="134"/>
    </location>
</feature>
<dbReference type="PANTHER" id="PTHR36115">
    <property type="entry name" value="PROLINE-RICH ANTIGEN HOMOLOG-RELATED"/>
    <property type="match status" value="1"/>
</dbReference>
<reference evidence="8 9" key="1">
    <citation type="journal article" date="2016" name="Antonie Van Leeuwenhoek">
        <title>Nocardia donostiensis sp. nov., isolated from human respiratory specimens.</title>
        <authorList>
            <person name="Ercibengoa M."/>
            <person name="Bell M."/>
            <person name="Marimon J.M."/>
            <person name="Humrighouse B."/>
            <person name="Klenk H.P."/>
            <person name="Potter G."/>
            <person name="Perez-Trallero E."/>
        </authorList>
    </citation>
    <scope>NUCLEOTIDE SEQUENCE [LARGE SCALE GENOMIC DNA]</scope>
    <source>
        <strain evidence="8 9">X1655</strain>
    </source>
</reference>
<comment type="caution">
    <text evidence="8">The sequence shown here is derived from an EMBL/GenBank/DDBJ whole genome shotgun (WGS) entry which is preliminary data.</text>
</comment>
<evidence type="ECO:0000313" key="9">
    <source>
        <dbReference type="Proteomes" id="UP000188836"/>
    </source>
</evidence>
<feature type="domain" description="RDD" evidence="7">
    <location>
        <begin position="19"/>
        <end position="148"/>
    </location>
</feature>
<evidence type="ECO:0000256" key="6">
    <source>
        <dbReference type="SAM" id="Phobius"/>
    </source>
</evidence>
<dbReference type="PANTHER" id="PTHR36115:SF4">
    <property type="entry name" value="MEMBRANE PROTEIN"/>
    <property type="match status" value="1"/>
</dbReference>
<dbReference type="OrthoDB" id="4555857at2"/>
<comment type="subcellular location">
    <subcellularLocation>
        <location evidence="1">Cell membrane</location>
        <topology evidence="1">Multi-pass membrane protein</topology>
    </subcellularLocation>
</comment>
<evidence type="ECO:0000313" key="8">
    <source>
        <dbReference type="EMBL" id="ONM46233.1"/>
    </source>
</evidence>
<dbReference type="InterPro" id="IPR051791">
    <property type="entry name" value="Pra-immunoreactive"/>
</dbReference>
<dbReference type="AlphaFoldDB" id="A0A1W0ASX8"/>
<dbReference type="RefSeq" id="WP_077121251.1">
    <property type="nucleotide sequence ID" value="NZ_LOKT01000014.1"/>
</dbReference>
<dbReference type="EMBL" id="MUMY01000028">
    <property type="protein sequence ID" value="ONM46233.1"/>
    <property type="molecule type" value="Genomic_DNA"/>
</dbReference>
<keyword evidence="9" id="KW-1185">Reference proteome</keyword>
<keyword evidence="3 6" id="KW-0812">Transmembrane</keyword>
<proteinExistence type="predicted"/>
<keyword evidence="2" id="KW-1003">Cell membrane</keyword>
<evidence type="ECO:0000256" key="3">
    <source>
        <dbReference type="ARBA" id="ARBA00022692"/>
    </source>
</evidence>
<keyword evidence="5 6" id="KW-0472">Membrane</keyword>
<evidence type="ECO:0000256" key="2">
    <source>
        <dbReference type="ARBA" id="ARBA00022475"/>
    </source>
</evidence>
<dbReference type="InterPro" id="IPR010432">
    <property type="entry name" value="RDD"/>
</dbReference>
<dbReference type="GO" id="GO:0005886">
    <property type="term" value="C:plasma membrane"/>
    <property type="evidence" value="ECO:0007669"/>
    <property type="project" value="UniProtKB-SubCell"/>
</dbReference>
<sequence length="159" mass="16700">MSTEGYDPRLGTPVGVIPAGLGKRAGARFIDWVIAGIVGAILFWLLSKSTSTPEWVSILPGAGFAFLYFLGFEVTTGATPGKKLLGLHVEGAGGATKPGLKESAFRNSYMLLNLIPCIGGVLWFFAALGIAVTIGSSPSKQGWHDRFADGTRVVEDQSG</sequence>
<evidence type="ECO:0000256" key="1">
    <source>
        <dbReference type="ARBA" id="ARBA00004651"/>
    </source>
</evidence>
<keyword evidence="4 6" id="KW-1133">Transmembrane helix</keyword>
<dbReference type="Proteomes" id="UP000188836">
    <property type="component" value="Unassembled WGS sequence"/>
</dbReference>
<gene>
    <name evidence="8" type="ORF">B0T46_23905</name>
</gene>
<name>A0A1W0ASX8_9NOCA</name>
<accession>A0A1W0ASX8</accession>
<evidence type="ECO:0000256" key="4">
    <source>
        <dbReference type="ARBA" id="ARBA00022989"/>
    </source>
</evidence>
<feature type="transmembrane region" description="Helical" evidence="6">
    <location>
        <begin position="29"/>
        <end position="46"/>
    </location>
</feature>
<evidence type="ECO:0000256" key="5">
    <source>
        <dbReference type="ARBA" id="ARBA00023136"/>
    </source>
</evidence>
<feature type="transmembrane region" description="Helical" evidence="6">
    <location>
        <begin position="58"/>
        <end position="78"/>
    </location>
</feature>
<organism evidence="8 9">
    <name type="scientific">Nocardia donostiensis</name>
    <dbReference type="NCBI Taxonomy" id="1538463"/>
    <lineage>
        <taxon>Bacteria</taxon>
        <taxon>Bacillati</taxon>
        <taxon>Actinomycetota</taxon>
        <taxon>Actinomycetes</taxon>
        <taxon>Mycobacteriales</taxon>
        <taxon>Nocardiaceae</taxon>
        <taxon>Nocardia</taxon>
    </lineage>
</organism>
<dbReference type="STRING" id="1538463.B0T36_19690"/>
<dbReference type="Pfam" id="PF06271">
    <property type="entry name" value="RDD"/>
    <property type="match status" value="1"/>
</dbReference>
<evidence type="ECO:0000259" key="7">
    <source>
        <dbReference type="Pfam" id="PF06271"/>
    </source>
</evidence>
<protein>
    <submittedName>
        <fullName evidence="8">Transporter</fullName>
    </submittedName>
</protein>